<accession>A0A6M3LKR5</accession>
<gene>
    <name evidence="1" type="ORF">MM415B03920_0010</name>
</gene>
<name>A0A6M3LKR5_9ZZZZ</name>
<organism evidence="1">
    <name type="scientific">viral metagenome</name>
    <dbReference type="NCBI Taxonomy" id="1070528"/>
    <lineage>
        <taxon>unclassified sequences</taxon>
        <taxon>metagenomes</taxon>
        <taxon>organismal metagenomes</taxon>
    </lineage>
</organism>
<proteinExistence type="predicted"/>
<protein>
    <submittedName>
        <fullName evidence="1">Uncharacterized protein</fullName>
    </submittedName>
</protein>
<reference evidence="1" key="1">
    <citation type="submission" date="2020-03" db="EMBL/GenBank/DDBJ databases">
        <title>The deep terrestrial virosphere.</title>
        <authorList>
            <person name="Holmfeldt K."/>
            <person name="Nilsson E."/>
            <person name="Simone D."/>
            <person name="Lopez-Fernandez M."/>
            <person name="Wu X."/>
            <person name="de Brujin I."/>
            <person name="Lundin D."/>
            <person name="Andersson A."/>
            <person name="Bertilsson S."/>
            <person name="Dopson M."/>
        </authorList>
    </citation>
    <scope>NUCLEOTIDE SEQUENCE</scope>
    <source>
        <strain evidence="1">MM415B03920</strain>
    </source>
</reference>
<dbReference type="EMBL" id="MT143214">
    <property type="protein sequence ID" value="QJA94232.1"/>
    <property type="molecule type" value="Genomic_DNA"/>
</dbReference>
<sequence>MNSLKWHVKKKGLGLEYTREEQAKELVRCAEQYAKIHWPKGITVEVYHWPGVPPTININDPKKLLTEEQAIEFFEYMQEQFPELVDF</sequence>
<evidence type="ECO:0000313" key="1">
    <source>
        <dbReference type="EMBL" id="QJA94232.1"/>
    </source>
</evidence>
<dbReference type="AlphaFoldDB" id="A0A6M3LKR5"/>